<reference evidence="2" key="2">
    <citation type="submission" date="2020-09" db="EMBL/GenBank/DDBJ databases">
        <authorList>
            <person name="Sun Q."/>
            <person name="Zhou Y."/>
        </authorList>
    </citation>
    <scope>NUCLEOTIDE SEQUENCE</scope>
    <source>
        <strain evidence="2">CGMCC 1.3617</strain>
    </source>
</reference>
<evidence type="ECO:0000259" key="1">
    <source>
        <dbReference type="Pfam" id="PF13340"/>
    </source>
</evidence>
<evidence type="ECO:0000313" key="2">
    <source>
        <dbReference type="EMBL" id="GGJ30089.1"/>
    </source>
</evidence>
<gene>
    <name evidence="2" type="ORF">GCM10011320_41970</name>
</gene>
<reference evidence="2" key="1">
    <citation type="journal article" date="2014" name="Int. J. Syst. Evol. Microbiol.">
        <title>Complete genome sequence of Corynebacterium casei LMG S-19264T (=DSM 44701T), isolated from a smear-ripened cheese.</title>
        <authorList>
            <consortium name="US DOE Joint Genome Institute (JGI-PGF)"/>
            <person name="Walter F."/>
            <person name="Albersmeier A."/>
            <person name="Kalinowski J."/>
            <person name="Ruckert C."/>
        </authorList>
    </citation>
    <scope>NUCLEOTIDE SEQUENCE</scope>
    <source>
        <strain evidence="2">CGMCC 1.3617</strain>
    </source>
</reference>
<keyword evidence="3" id="KW-1185">Reference proteome</keyword>
<dbReference type="PANTHER" id="PTHR46637">
    <property type="entry name" value="TIS1421-TRANSPOSASE PROTEIN A"/>
    <property type="match status" value="1"/>
</dbReference>
<name>A0A917NU45_9PROT</name>
<dbReference type="InterPro" id="IPR025161">
    <property type="entry name" value="IS402-like_dom"/>
</dbReference>
<dbReference type="Proteomes" id="UP000661507">
    <property type="component" value="Unassembled WGS sequence"/>
</dbReference>
<feature type="domain" description="Insertion element IS402-like" evidence="1">
    <location>
        <begin position="9"/>
        <end position="78"/>
    </location>
</feature>
<dbReference type="PANTHER" id="PTHR46637:SF1">
    <property type="entry name" value="BLL5188 PROTEIN"/>
    <property type="match status" value="1"/>
</dbReference>
<dbReference type="AlphaFoldDB" id="A0A917NU45"/>
<organism evidence="2 3">
    <name type="scientific">Neoroseomonas lacus</name>
    <dbReference type="NCBI Taxonomy" id="287609"/>
    <lineage>
        <taxon>Bacteria</taxon>
        <taxon>Pseudomonadati</taxon>
        <taxon>Pseudomonadota</taxon>
        <taxon>Alphaproteobacteria</taxon>
        <taxon>Acetobacterales</taxon>
        <taxon>Acetobacteraceae</taxon>
        <taxon>Neoroseomonas</taxon>
    </lineage>
</organism>
<sequence>MRPHPFRPLTDPEYAFLLPHLLARTGRPPANLRRTLDATFWIACSTAPWKDLPEEYGRPDTASRQLRRWARSGQMDHLLALVAARKPEDEILNALAWRLCRAWRRISRVVGLKSLMQAKNSGLRAALPAEPRWLPDPALSKITHLLVAKSLKSALTQPPGTFSTLAALMRSAGGNRRRWRLK</sequence>
<dbReference type="EMBL" id="BMKW01000010">
    <property type="protein sequence ID" value="GGJ30089.1"/>
    <property type="molecule type" value="Genomic_DNA"/>
</dbReference>
<protein>
    <recommendedName>
        <fullName evidence="1">Insertion element IS402-like domain-containing protein</fullName>
    </recommendedName>
</protein>
<evidence type="ECO:0000313" key="3">
    <source>
        <dbReference type="Proteomes" id="UP000661507"/>
    </source>
</evidence>
<dbReference type="RefSeq" id="WP_188970324.1">
    <property type="nucleotide sequence ID" value="NZ_BMKW01000010.1"/>
</dbReference>
<proteinExistence type="predicted"/>
<accession>A0A917NU45</accession>
<dbReference type="InterPro" id="IPR052909">
    <property type="entry name" value="Transposase_6_like"/>
</dbReference>
<dbReference type="Pfam" id="PF13340">
    <property type="entry name" value="DUF4096"/>
    <property type="match status" value="1"/>
</dbReference>
<comment type="caution">
    <text evidence="2">The sequence shown here is derived from an EMBL/GenBank/DDBJ whole genome shotgun (WGS) entry which is preliminary data.</text>
</comment>